<dbReference type="GO" id="GO:0010436">
    <property type="term" value="F:carotenoid dioxygenase activity"/>
    <property type="evidence" value="ECO:0007669"/>
    <property type="project" value="TreeGrafter"/>
</dbReference>
<dbReference type="InterPro" id="IPR004294">
    <property type="entry name" value="Carotenoid_Oase"/>
</dbReference>
<name>A0A3B7LUC3_9GAMM</name>
<dbReference type="RefSeq" id="WP_087513224.1">
    <property type="nucleotide sequence ID" value="NZ_CP032134.1"/>
</dbReference>
<dbReference type="KEGG" id="achi:CDG60_05985"/>
<protein>
    <submittedName>
        <fullName evidence="6">Carotenoid oxygenase</fullName>
    </submittedName>
</protein>
<reference evidence="7" key="1">
    <citation type="submission" date="2018-09" db="EMBL/GenBank/DDBJ databases">
        <title>The complete genome of Acinetobacter sp. strain WCHAc010005.</title>
        <authorList>
            <person name="Hu Y."/>
            <person name="Long H."/>
            <person name="Feng Y."/>
            <person name="Zong Z."/>
        </authorList>
    </citation>
    <scope>NUCLEOTIDE SEQUENCE [LARGE SCALE GENOMIC DNA]</scope>
    <source>
        <strain evidence="7">WCHAc010005</strain>
    </source>
</reference>
<feature type="binding site" evidence="5">
    <location>
        <position position="182"/>
    </location>
    <ligand>
        <name>Fe cation</name>
        <dbReference type="ChEBI" id="CHEBI:24875"/>
        <note>catalytic</note>
    </ligand>
</feature>
<comment type="cofactor">
    <cofactor evidence="5">
        <name>Fe(2+)</name>
        <dbReference type="ChEBI" id="CHEBI:29033"/>
    </cofactor>
    <text evidence="5">Binds 1 Fe(2+) ion per subunit.</text>
</comment>
<dbReference type="PANTHER" id="PTHR10543">
    <property type="entry name" value="BETA-CAROTENE DIOXYGENASE"/>
    <property type="match status" value="1"/>
</dbReference>
<gene>
    <name evidence="6" type="ORF">CDG60_05985</name>
</gene>
<evidence type="ECO:0000313" key="6">
    <source>
        <dbReference type="EMBL" id="AXY56158.1"/>
    </source>
</evidence>
<feature type="binding site" evidence="5">
    <location>
        <position position="476"/>
    </location>
    <ligand>
        <name>Fe cation</name>
        <dbReference type="ChEBI" id="CHEBI:24875"/>
        <note>catalytic</note>
    </ligand>
</feature>
<evidence type="ECO:0000256" key="2">
    <source>
        <dbReference type="ARBA" id="ARBA00022723"/>
    </source>
</evidence>
<organism evidence="6 7">
    <name type="scientific">Acinetobacter chinensis</name>
    <dbReference type="NCBI Taxonomy" id="2004650"/>
    <lineage>
        <taxon>Bacteria</taxon>
        <taxon>Pseudomonadati</taxon>
        <taxon>Pseudomonadota</taxon>
        <taxon>Gammaproteobacteria</taxon>
        <taxon>Moraxellales</taxon>
        <taxon>Moraxellaceae</taxon>
        <taxon>Acinetobacter</taxon>
    </lineage>
</organism>
<keyword evidence="2 5" id="KW-0479">Metal-binding</keyword>
<feature type="binding site" evidence="5">
    <location>
        <position position="231"/>
    </location>
    <ligand>
        <name>Fe cation</name>
        <dbReference type="ChEBI" id="CHEBI:24875"/>
        <note>catalytic</note>
    </ligand>
</feature>
<keyword evidence="4 5" id="KW-0408">Iron</keyword>
<comment type="similarity">
    <text evidence="1">Belongs to the carotenoid oxygenase family.</text>
</comment>
<dbReference type="GO" id="GO:0046872">
    <property type="term" value="F:metal ion binding"/>
    <property type="evidence" value="ECO:0007669"/>
    <property type="project" value="UniProtKB-KW"/>
</dbReference>
<evidence type="ECO:0000256" key="3">
    <source>
        <dbReference type="ARBA" id="ARBA00023002"/>
    </source>
</evidence>
<dbReference type="PANTHER" id="PTHR10543:SF89">
    <property type="entry name" value="CAROTENOID 9,10(9',10')-CLEAVAGE DIOXYGENASE 1"/>
    <property type="match status" value="1"/>
</dbReference>
<dbReference type="EMBL" id="CP032134">
    <property type="protein sequence ID" value="AXY56158.1"/>
    <property type="molecule type" value="Genomic_DNA"/>
</dbReference>
<dbReference type="GO" id="GO:0016121">
    <property type="term" value="P:carotene catabolic process"/>
    <property type="evidence" value="ECO:0007669"/>
    <property type="project" value="TreeGrafter"/>
</dbReference>
<evidence type="ECO:0000256" key="5">
    <source>
        <dbReference type="PIRSR" id="PIRSR604294-1"/>
    </source>
</evidence>
<evidence type="ECO:0000313" key="7">
    <source>
        <dbReference type="Proteomes" id="UP000263753"/>
    </source>
</evidence>
<evidence type="ECO:0000256" key="4">
    <source>
        <dbReference type="ARBA" id="ARBA00023004"/>
    </source>
</evidence>
<proteinExistence type="inferred from homology"/>
<accession>A0A3B7LUC3</accession>
<dbReference type="AlphaFoldDB" id="A0A3B7LUC3"/>
<dbReference type="Pfam" id="PF03055">
    <property type="entry name" value="RPE65"/>
    <property type="match status" value="1"/>
</dbReference>
<evidence type="ECO:0000256" key="1">
    <source>
        <dbReference type="ARBA" id="ARBA00006787"/>
    </source>
</evidence>
<sequence>MSSFMNNLANNRFAMGTLNFFAELAKKRIPYADDNPFLKGPFAPVAESVHHDFNVIGTIPKQLDGLFLRMGPNPLEVKNPTLYNWFIGDGMVHGLRLKDGQALWCKSRYVGTHQVHDKLKRPRIEGNPRGVADITNTNIIGHAGKIWTIVEAGPLPVEMDAELNSVRYRLFNDDEKFAFSAHPHKDHETGDLHAICYDALVMNQIHYHVIDQDGKLKNRVSIPVQHGPMMHDCNMTASKMVIFDLPITFSMSNIMRGADFPYKWNEQHQARIGLLPKNSNADEIRWFNVDPCFIFHSCNAYDLENGDVILDAAVHDETFKNTIQGPSDGQVVRFERWHLQYATGEIKRTVISTTPQEFPRFNECLSGKPYRYAYTITLGEEGKPGNPTDIHENYLLKHDLESSKTTQHYYGDSYVTGEVIFIPNDHAQTEDDGWLMSYVHSIDCKNSKVVILDAKDITQEPVAIIELPTHIPLGFHSNWVNQADLDTE</sequence>
<keyword evidence="3" id="KW-0560">Oxidoreductase</keyword>
<dbReference type="Proteomes" id="UP000263753">
    <property type="component" value="Chromosome"/>
</dbReference>
<feature type="binding site" evidence="5">
    <location>
        <position position="296"/>
    </location>
    <ligand>
        <name>Fe cation</name>
        <dbReference type="ChEBI" id="CHEBI:24875"/>
        <note>catalytic</note>
    </ligand>
</feature>